<dbReference type="NCBIfam" id="TIGR01171">
    <property type="entry name" value="rplB_bact"/>
    <property type="match status" value="1"/>
</dbReference>
<dbReference type="PANTHER" id="PTHR13691">
    <property type="entry name" value="RIBOSOMAL PROTEIN L2"/>
    <property type="match status" value="1"/>
</dbReference>
<dbReference type="InterPro" id="IPR014726">
    <property type="entry name" value="Ribosomal_uL2_dom3"/>
</dbReference>
<proteinExistence type="inferred from homology"/>
<evidence type="ECO:0000259" key="5">
    <source>
        <dbReference type="SMART" id="SM01382"/>
    </source>
</evidence>
<evidence type="ECO:0000259" key="6">
    <source>
        <dbReference type="SMART" id="SM01383"/>
    </source>
</evidence>
<comment type="similarity">
    <text evidence="1">Belongs to the universal ribosomal protein uL2 family.</text>
</comment>
<feature type="domain" description="Large ribosomal subunit protein uL2 RNA-binding" evidence="6">
    <location>
        <begin position="43"/>
        <end position="120"/>
    </location>
</feature>
<evidence type="ECO:0000256" key="2">
    <source>
        <dbReference type="ARBA" id="ARBA00022980"/>
    </source>
</evidence>
<name>A0A9N9GV70_9GLOM</name>
<dbReference type="InterPro" id="IPR005880">
    <property type="entry name" value="Ribosomal_uL2_bac/org-type"/>
</dbReference>
<dbReference type="SUPFAM" id="SSF50104">
    <property type="entry name" value="Translation proteins SH3-like domain"/>
    <property type="match status" value="1"/>
</dbReference>
<feature type="domain" description="Large ribosomal subunit protein uL2 C-terminal" evidence="5">
    <location>
        <begin position="128"/>
        <end position="253"/>
    </location>
</feature>
<dbReference type="SMART" id="SM01383">
    <property type="entry name" value="Ribosomal_L2"/>
    <property type="match status" value="1"/>
</dbReference>
<evidence type="ECO:0000313" key="8">
    <source>
        <dbReference type="Proteomes" id="UP000789831"/>
    </source>
</evidence>
<dbReference type="SUPFAM" id="SSF50249">
    <property type="entry name" value="Nucleic acid-binding proteins"/>
    <property type="match status" value="1"/>
</dbReference>
<keyword evidence="2" id="KW-0689">Ribosomal protein</keyword>
<dbReference type="GO" id="GO:0003735">
    <property type="term" value="F:structural constituent of ribosome"/>
    <property type="evidence" value="ECO:0007669"/>
    <property type="project" value="InterPro"/>
</dbReference>
<dbReference type="InterPro" id="IPR014722">
    <property type="entry name" value="Rib_uL2_dom2"/>
</dbReference>
<dbReference type="GO" id="GO:0015934">
    <property type="term" value="C:large ribosomal subunit"/>
    <property type="evidence" value="ECO:0007669"/>
    <property type="project" value="InterPro"/>
</dbReference>
<dbReference type="InterPro" id="IPR012340">
    <property type="entry name" value="NA-bd_OB-fold"/>
</dbReference>
<dbReference type="AlphaFoldDB" id="A0A9N9GV70"/>
<sequence>MKIIKPTSNSRRNTILLNYREELTHRPPATPRQLLRIRKPQAGRNNQGKITVRHQGGGHKRFYRFIDFKRQGKNGLLGKVKSIEYDPNRTCFISLISYQDGSYGFILTPEKLKVGDTIMSGEGENIPLQPGNSLPLKDIPVGTAIHNVELKPGKRGQLARSAGTSAEIIGHRGKYVLVRLPSKEVRMIHENCRATIGELGNKKHNLVRKGKAGRNRHRNIRPTVRGAAMNARDHPHGGGEGKAPIGHKSPLSP</sequence>
<accession>A0A9N9GV70</accession>
<dbReference type="Gene3D" id="2.30.30.30">
    <property type="match status" value="1"/>
</dbReference>
<dbReference type="FunFam" id="2.30.30.30:FF:000001">
    <property type="entry name" value="50S ribosomal protein L2"/>
    <property type="match status" value="1"/>
</dbReference>
<dbReference type="PANTHER" id="PTHR13691:SF5">
    <property type="entry name" value="LARGE RIBOSOMAL SUBUNIT PROTEIN UL2M"/>
    <property type="match status" value="1"/>
</dbReference>
<dbReference type="InterPro" id="IPR002171">
    <property type="entry name" value="Ribosomal_uL2"/>
</dbReference>
<dbReference type="Pfam" id="PF03947">
    <property type="entry name" value="Ribosomal_L2_C"/>
    <property type="match status" value="1"/>
</dbReference>
<dbReference type="PIRSF" id="PIRSF002158">
    <property type="entry name" value="Ribosomal_L2"/>
    <property type="match status" value="1"/>
</dbReference>
<gene>
    <name evidence="7" type="ORF">AGERDE_LOCUS10576</name>
</gene>
<dbReference type="Gene3D" id="4.10.950.10">
    <property type="entry name" value="Ribosomal protein L2, domain 3"/>
    <property type="match status" value="1"/>
</dbReference>
<evidence type="ECO:0000256" key="1">
    <source>
        <dbReference type="ARBA" id="ARBA00005636"/>
    </source>
</evidence>
<dbReference type="SMART" id="SM01382">
    <property type="entry name" value="Ribosomal_L2_C"/>
    <property type="match status" value="1"/>
</dbReference>
<dbReference type="Gene3D" id="2.40.50.140">
    <property type="entry name" value="Nucleic acid-binding proteins"/>
    <property type="match status" value="1"/>
</dbReference>
<dbReference type="Pfam" id="PF00181">
    <property type="entry name" value="Ribosomal_L2_N"/>
    <property type="match status" value="1"/>
</dbReference>
<dbReference type="InterPro" id="IPR008991">
    <property type="entry name" value="Translation_prot_SH3-like_sf"/>
</dbReference>
<comment type="caution">
    <text evidence="7">The sequence shown here is derived from an EMBL/GenBank/DDBJ whole genome shotgun (WGS) entry which is preliminary data.</text>
</comment>
<dbReference type="GO" id="GO:0002181">
    <property type="term" value="P:cytoplasmic translation"/>
    <property type="evidence" value="ECO:0007669"/>
    <property type="project" value="TreeGrafter"/>
</dbReference>
<dbReference type="Proteomes" id="UP000789831">
    <property type="component" value="Unassembled WGS sequence"/>
</dbReference>
<dbReference type="PROSITE" id="PS00467">
    <property type="entry name" value="RIBOSOMAL_L2"/>
    <property type="match status" value="1"/>
</dbReference>
<dbReference type="GO" id="GO:0016740">
    <property type="term" value="F:transferase activity"/>
    <property type="evidence" value="ECO:0007669"/>
    <property type="project" value="InterPro"/>
</dbReference>
<dbReference type="InterPro" id="IPR022669">
    <property type="entry name" value="Ribosomal_uL2_C"/>
</dbReference>
<dbReference type="EMBL" id="CAJVPL010003409">
    <property type="protein sequence ID" value="CAG8632129.1"/>
    <property type="molecule type" value="Genomic_DNA"/>
</dbReference>
<dbReference type="InterPro" id="IPR022671">
    <property type="entry name" value="Ribosomal_uL2_CS"/>
</dbReference>
<dbReference type="GO" id="GO:0003723">
    <property type="term" value="F:RNA binding"/>
    <property type="evidence" value="ECO:0007669"/>
    <property type="project" value="InterPro"/>
</dbReference>
<keyword evidence="3" id="KW-0687">Ribonucleoprotein</keyword>
<evidence type="ECO:0000256" key="3">
    <source>
        <dbReference type="ARBA" id="ARBA00023274"/>
    </source>
</evidence>
<evidence type="ECO:0000256" key="4">
    <source>
        <dbReference type="SAM" id="MobiDB-lite"/>
    </source>
</evidence>
<dbReference type="OrthoDB" id="268576at2759"/>
<reference evidence="7" key="1">
    <citation type="submission" date="2021-06" db="EMBL/GenBank/DDBJ databases">
        <authorList>
            <person name="Kallberg Y."/>
            <person name="Tangrot J."/>
            <person name="Rosling A."/>
        </authorList>
    </citation>
    <scope>NUCLEOTIDE SEQUENCE</scope>
    <source>
        <strain evidence="7">MT106</strain>
    </source>
</reference>
<evidence type="ECO:0000313" key="7">
    <source>
        <dbReference type="EMBL" id="CAG8632129.1"/>
    </source>
</evidence>
<protein>
    <submittedName>
        <fullName evidence="7">12802_t:CDS:1</fullName>
    </submittedName>
</protein>
<organism evidence="7 8">
    <name type="scientific">Ambispora gerdemannii</name>
    <dbReference type="NCBI Taxonomy" id="144530"/>
    <lineage>
        <taxon>Eukaryota</taxon>
        <taxon>Fungi</taxon>
        <taxon>Fungi incertae sedis</taxon>
        <taxon>Mucoromycota</taxon>
        <taxon>Glomeromycotina</taxon>
        <taxon>Glomeromycetes</taxon>
        <taxon>Archaeosporales</taxon>
        <taxon>Ambisporaceae</taxon>
        <taxon>Ambispora</taxon>
    </lineage>
</organism>
<keyword evidence="8" id="KW-1185">Reference proteome</keyword>
<dbReference type="InterPro" id="IPR022666">
    <property type="entry name" value="Ribosomal_uL2_RNA-bd_dom"/>
</dbReference>
<feature type="region of interest" description="Disordered" evidence="4">
    <location>
        <begin position="229"/>
        <end position="253"/>
    </location>
</feature>